<dbReference type="Pfam" id="PF07238">
    <property type="entry name" value="PilZ"/>
    <property type="match status" value="1"/>
</dbReference>
<keyword evidence="4" id="KW-1185">Reference proteome</keyword>
<comment type="subunit">
    <text evidence="1">Monomer in both c-di-GMP-bound and free forms.</text>
</comment>
<evidence type="ECO:0000313" key="3">
    <source>
        <dbReference type="EMBL" id="MEJ1249169.1"/>
    </source>
</evidence>
<dbReference type="PIRSF" id="PIRSF028141">
    <property type="entry name" value="C-di-GMP_BP_PA4608"/>
    <property type="match status" value="1"/>
</dbReference>
<evidence type="ECO:0000256" key="1">
    <source>
        <dbReference type="PIRNR" id="PIRNR028141"/>
    </source>
</evidence>
<dbReference type="InterPro" id="IPR027021">
    <property type="entry name" value="C-di-GMP_BP_PA4608"/>
</dbReference>
<keyword evidence="1" id="KW-0547">Nucleotide-binding</keyword>
<evidence type="ECO:0000313" key="4">
    <source>
        <dbReference type="Proteomes" id="UP001364472"/>
    </source>
</evidence>
<proteinExistence type="predicted"/>
<evidence type="ECO:0000259" key="2">
    <source>
        <dbReference type="Pfam" id="PF07238"/>
    </source>
</evidence>
<dbReference type="InterPro" id="IPR009875">
    <property type="entry name" value="PilZ_domain"/>
</dbReference>
<name>A0AAW9R5G8_9GAMM</name>
<reference evidence="3 4" key="1">
    <citation type="journal article" date="2016" name="Antonie Van Leeuwenhoek">
        <title>Denitratimonas tolerans gen. nov., sp. nov., a denitrifying bacterium isolated from a bioreactor for tannery wastewater treatment.</title>
        <authorList>
            <person name="Han S.I."/>
            <person name="Kim J.O."/>
            <person name="Lee Y.R."/>
            <person name="Ekpeghere K.I."/>
            <person name="Koh S.C."/>
            <person name="Whang K.S."/>
        </authorList>
    </citation>
    <scope>NUCLEOTIDE SEQUENCE [LARGE SCALE GENOMIC DNA]</scope>
    <source>
        <strain evidence="3 4">KACC 17565</strain>
    </source>
</reference>
<dbReference type="GO" id="GO:0035438">
    <property type="term" value="F:cyclic-di-GMP binding"/>
    <property type="evidence" value="ECO:0007669"/>
    <property type="project" value="InterPro"/>
</dbReference>
<comment type="function">
    <text evidence="1">Binds the second messenger bis-(3'-5') cyclic dimeric guanosine monophosphate (c-di-GMP). Can bind two c-di-GMP molecules per monomer. May play a role in bacterial second-messenger regulated processes. Binding to c-di-GMP induces a conformational change of the C- and N-termini resulting in the exposure of a highly negative surface on one side of the protein to a possible effector protein.</text>
</comment>
<accession>A0AAW9R5G8</accession>
<dbReference type="Gene3D" id="2.40.10.220">
    <property type="entry name" value="predicted glycosyltransferase like domains"/>
    <property type="match status" value="1"/>
</dbReference>
<dbReference type="RefSeq" id="WP_337334885.1">
    <property type="nucleotide sequence ID" value="NZ_JBBDHC010000006.1"/>
</dbReference>
<protein>
    <recommendedName>
        <fullName evidence="1">Cyclic diguanosine monophosphate-binding protein</fullName>
        <shortName evidence="1">c-di-GMP-binding protein</shortName>
    </recommendedName>
    <alternativeName>
        <fullName evidence="1">Pilz domain-containing protein</fullName>
    </alternativeName>
</protein>
<dbReference type="AlphaFoldDB" id="A0AAW9R5G8"/>
<keyword evidence="1" id="KW-0973">c-di-GMP</keyword>
<comment type="caution">
    <text evidence="3">The sequence shown here is derived from an EMBL/GenBank/DDBJ whole genome shotgun (WGS) entry which is preliminary data.</text>
</comment>
<dbReference type="SUPFAM" id="SSF141371">
    <property type="entry name" value="PilZ domain-like"/>
    <property type="match status" value="1"/>
</dbReference>
<organism evidence="3 4">
    <name type="scientific">Denitratimonas tolerans</name>
    <dbReference type="NCBI Taxonomy" id="1338420"/>
    <lineage>
        <taxon>Bacteria</taxon>
        <taxon>Pseudomonadati</taxon>
        <taxon>Pseudomonadota</taxon>
        <taxon>Gammaproteobacteria</taxon>
        <taxon>Lysobacterales</taxon>
        <taxon>Lysobacteraceae</taxon>
        <taxon>Denitratimonas</taxon>
    </lineage>
</organism>
<dbReference type="Proteomes" id="UP001364472">
    <property type="component" value="Unassembled WGS sequence"/>
</dbReference>
<feature type="domain" description="PilZ" evidence="2">
    <location>
        <begin position="19"/>
        <end position="114"/>
    </location>
</feature>
<gene>
    <name evidence="3" type="ORF">WB794_05715</name>
</gene>
<sequence length="132" mass="14380">MNSTPSIDGLDVSALATTQRRFRRFPIDGSVRLYSGSAMWNTRLVDLSLAGVLVEPPPDWDGTIGHRYRLDLRLEGGILIGMGVELARIDDAGLGFACSKIDLGSFTQLKRLIELNLGNVDALRHELSELGG</sequence>
<dbReference type="EMBL" id="JBBDHC010000006">
    <property type="protein sequence ID" value="MEJ1249169.1"/>
    <property type="molecule type" value="Genomic_DNA"/>
</dbReference>